<keyword evidence="1" id="KW-0472">Membrane</keyword>
<organism evidence="2 3">
    <name type="scientific">Mesotoga prima MesG1.Ag.4.2</name>
    <dbReference type="NCBI Taxonomy" id="660470"/>
    <lineage>
        <taxon>Bacteria</taxon>
        <taxon>Thermotogati</taxon>
        <taxon>Thermotogota</taxon>
        <taxon>Thermotogae</taxon>
        <taxon>Kosmotogales</taxon>
        <taxon>Kosmotogaceae</taxon>
        <taxon>Mesotoga</taxon>
    </lineage>
</organism>
<dbReference type="EMBL" id="CP003532">
    <property type="protein sequence ID" value="AFK06095.1"/>
    <property type="molecule type" value="Genomic_DNA"/>
</dbReference>
<feature type="transmembrane region" description="Helical" evidence="1">
    <location>
        <begin position="12"/>
        <end position="31"/>
    </location>
</feature>
<name>I2F2E2_9BACT</name>
<dbReference type="KEGG" id="mpg:Theba_0366"/>
<keyword evidence="1" id="KW-1133">Transmembrane helix</keyword>
<evidence type="ECO:0000313" key="3">
    <source>
        <dbReference type="Proteomes" id="UP000002881"/>
    </source>
</evidence>
<keyword evidence="1" id="KW-0812">Transmembrane</keyword>
<dbReference type="GeneID" id="87106220"/>
<accession>I2F2E2</accession>
<dbReference type="HOGENOM" id="CLU_2155334_0_0_0"/>
<dbReference type="Proteomes" id="UP000002881">
    <property type="component" value="Chromosome"/>
</dbReference>
<evidence type="ECO:0000256" key="1">
    <source>
        <dbReference type="SAM" id="Phobius"/>
    </source>
</evidence>
<dbReference type="AlphaFoldDB" id="I2F2E2"/>
<evidence type="ECO:0000313" key="2">
    <source>
        <dbReference type="EMBL" id="AFK06095.1"/>
    </source>
</evidence>
<proteinExistence type="predicted"/>
<dbReference type="RefSeq" id="WP_006491950.1">
    <property type="nucleotide sequence ID" value="NC_017934.1"/>
</dbReference>
<reference evidence="2 3" key="1">
    <citation type="journal article" date="2012" name="Genome Biol. Evol.">
        <title>Genome Sequence of the Mesophilic Thermotogales Bacterium Mesotoga prima MesG1.Ag.4.2 Reveals the Largest Thermotogales Genome To Date.</title>
        <authorList>
            <person name="Zhaxybayeva O."/>
            <person name="Swithers K.S."/>
            <person name="Foght J."/>
            <person name="Green A.G."/>
            <person name="Bruce D."/>
            <person name="Detter C."/>
            <person name="Han S."/>
            <person name="Teshima H."/>
            <person name="Han J."/>
            <person name="Woyke T."/>
            <person name="Pitluck S."/>
            <person name="Nolan M."/>
            <person name="Ivanova N."/>
            <person name="Pati A."/>
            <person name="Land M.L."/>
            <person name="Dlutek M."/>
            <person name="Doolittle W.F."/>
            <person name="Noll K.M."/>
            <person name="Nesbo C.L."/>
        </authorList>
    </citation>
    <scope>NUCLEOTIDE SEQUENCE [LARGE SCALE GENOMIC DNA]</scope>
    <source>
        <strain evidence="3">mesG1.Ag.4.2</strain>
    </source>
</reference>
<gene>
    <name evidence="2" type="ORF">Theba_0366</name>
</gene>
<protein>
    <submittedName>
        <fullName evidence="2">Uncharacterized protein</fullName>
    </submittedName>
</protein>
<dbReference type="STRING" id="660470.Theba_0366"/>
<sequence precursor="true">MEKRVVLKSQFVLVLMLIISLFLFVETLYIIRYVKESRSAEFEVIFYDNTTPIRILLDDEGYVLQPGESLMLSIGRNDEVIVEQEVAGRYTVRGGGKIVNVSIPRVKVSVK</sequence>
<keyword evidence="3" id="KW-1185">Reference proteome</keyword>